<feature type="transmembrane region" description="Helical" evidence="7">
    <location>
        <begin position="57"/>
        <end position="78"/>
    </location>
</feature>
<dbReference type="AlphaFoldDB" id="A0A8K0VZW8"/>
<feature type="region of interest" description="Disordered" evidence="6">
    <location>
        <begin position="149"/>
        <end position="194"/>
    </location>
</feature>
<dbReference type="GO" id="GO:0016020">
    <property type="term" value="C:membrane"/>
    <property type="evidence" value="ECO:0007669"/>
    <property type="project" value="UniProtKB-SubCell"/>
</dbReference>
<accession>A0A8K0VZW8</accession>
<comment type="caution">
    <text evidence="8">The sequence shown here is derived from an EMBL/GenBank/DDBJ whole genome shotgun (WGS) entry which is preliminary data.</text>
</comment>
<evidence type="ECO:0008006" key="10">
    <source>
        <dbReference type="Google" id="ProtNLM"/>
    </source>
</evidence>
<evidence type="ECO:0000313" key="8">
    <source>
        <dbReference type="EMBL" id="KAH7089182.1"/>
    </source>
</evidence>
<feature type="compositionally biased region" description="Basic and acidic residues" evidence="6">
    <location>
        <begin position="183"/>
        <end position="194"/>
    </location>
</feature>
<dbReference type="InterPro" id="IPR013901">
    <property type="entry name" value="Anthrone_oxy"/>
</dbReference>
<evidence type="ECO:0000256" key="3">
    <source>
        <dbReference type="ARBA" id="ARBA00022989"/>
    </source>
</evidence>
<keyword evidence="3 7" id="KW-1133">Transmembrane helix</keyword>
<evidence type="ECO:0000256" key="5">
    <source>
        <dbReference type="ARBA" id="ARBA00034313"/>
    </source>
</evidence>
<keyword evidence="4 7" id="KW-0472">Membrane</keyword>
<evidence type="ECO:0000313" key="9">
    <source>
        <dbReference type="Proteomes" id="UP000813461"/>
    </source>
</evidence>
<feature type="transmembrane region" description="Helical" evidence="7">
    <location>
        <begin position="98"/>
        <end position="119"/>
    </location>
</feature>
<sequence length="228" mass="24561">MPATAATHATQILSISTALVASGGIATLSLFDIPLLKSQPASRSLPMTRWLFSRGSHIFPTAAAVSSSGFAYLAYSALPTGQRTLSVFLQHATRGKVGLYVAAAALTISIAPWTMIAMIPTNFTLIKLNEQLGGTRSAKSAQYRQKIAEDPNKMPGGWDRSAEDSVDGKDDVSQWFDFSPPQERTRKDSSKKQDEEVRELLEKFKFLNWARAVLMGVGGVVGLSAALA</sequence>
<name>A0A8K0VZW8_9PLEO</name>
<feature type="transmembrane region" description="Helical" evidence="7">
    <location>
        <begin position="12"/>
        <end position="36"/>
    </location>
</feature>
<dbReference type="EMBL" id="JAGMVJ010000007">
    <property type="protein sequence ID" value="KAH7089182.1"/>
    <property type="molecule type" value="Genomic_DNA"/>
</dbReference>
<evidence type="ECO:0000256" key="7">
    <source>
        <dbReference type="SAM" id="Phobius"/>
    </source>
</evidence>
<evidence type="ECO:0000256" key="1">
    <source>
        <dbReference type="ARBA" id="ARBA00004141"/>
    </source>
</evidence>
<comment type="similarity">
    <text evidence="5">Belongs to the anthrone oxygenase family.</text>
</comment>
<dbReference type="PANTHER" id="PTHR35042">
    <property type="entry name" value="ANTHRONE OXYGENASE ENCC"/>
    <property type="match status" value="1"/>
</dbReference>
<dbReference type="Pfam" id="PF08592">
    <property type="entry name" value="Anthrone_oxy"/>
    <property type="match status" value="1"/>
</dbReference>
<evidence type="ECO:0000256" key="2">
    <source>
        <dbReference type="ARBA" id="ARBA00022692"/>
    </source>
</evidence>
<dbReference type="PANTHER" id="PTHR35042:SF1">
    <property type="entry name" value="DUF1772-DOMAIN-CONTAINING PROTEIN"/>
    <property type="match status" value="1"/>
</dbReference>
<gene>
    <name evidence="8" type="ORF">FB567DRAFT_326895</name>
</gene>
<keyword evidence="9" id="KW-1185">Reference proteome</keyword>
<protein>
    <recommendedName>
        <fullName evidence="10">DUF1772-domain-containing protein</fullName>
    </recommendedName>
</protein>
<proteinExistence type="inferred from homology"/>
<evidence type="ECO:0000256" key="6">
    <source>
        <dbReference type="SAM" id="MobiDB-lite"/>
    </source>
</evidence>
<evidence type="ECO:0000256" key="4">
    <source>
        <dbReference type="ARBA" id="ARBA00023136"/>
    </source>
</evidence>
<feature type="compositionally biased region" description="Basic and acidic residues" evidence="6">
    <location>
        <begin position="160"/>
        <end position="172"/>
    </location>
</feature>
<comment type="subcellular location">
    <subcellularLocation>
        <location evidence="1">Membrane</location>
        <topology evidence="1">Multi-pass membrane protein</topology>
    </subcellularLocation>
</comment>
<dbReference type="OrthoDB" id="5954308at2759"/>
<keyword evidence="2 7" id="KW-0812">Transmembrane</keyword>
<organism evidence="8 9">
    <name type="scientific">Paraphoma chrysanthemicola</name>
    <dbReference type="NCBI Taxonomy" id="798071"/>
    <lineage>
        <taxon>Eukaryota</taxon>
        <taxon>Fungi</taxon>
        <taxon>Dikarya</taxon>
        <taxon>Ascomycota</taxon>
        <taxon>Pezizomycotina</taxon>
        <taxon>Dothideomycetes</taxon>
        <taxon>Pleosporomycetidae</taxon>
        <taxon>Pleosporales</taxon>
        <taxon>Pleosporineae</taxon>
        <taxon>Phaeosphaeriaceae</taxon>
        <taxon>Paraphoma</taxon>
    </lineage>
</organism>
<reference evidence="8" key="1">
    <citation type="journal article" date="2021" name="Nat. Commun.">
        <title>Genetic determinants of endophytism in the Arabidopsis root mycobiome.</title>
        <authorList>
            <person name="Mesny F."/>
            <person name="Miyauchi S."/>
            <person name="Thiergart T."/>
            <person name="Pickel B."/>
            <person name="Atanasova L."/>
            <person name="Karlsson M."/>
            <person name="Huettel B."/>
            <person name="Barry K.W."/>
            <person name="Haridas S."/>
            <person name="Chen C."/>
            <person name="Bauer D."/>
            <person name="Andreopoulos W."/>
            <person name="Pangilinan J."/>
            <person name="LaButti K."/>
            <person name="Riley R."/>
            <person name="Lipzen A."/>
            <person name="Clum A."/>
            <person name="Drula E."/>
            <person name="Henrissat B."/>
            <person name="Kohler A."/>
            <person name="Grigoriev I.V."/>
            <person name="Martin F.M."/>
            <person name="Hacquard S."/>
        </authorList>
    </citation>
    <scope>NUCLEOTIDE SEQUENCE</scope>
    <source>
        <strain evidence="8">MPI-SDFR-AT-0120</strain>
    </source>
</reference>
<dbReference type="Proteomes" id="UP000813461">
    <property type="component" value="Unassembled WGS sequence"/>
</dbReference>